<evidence type="ECO:0000259" key="8">
    <source>
        <dbReference type="PROSITE" id="PS50850"/>
    </source>
</evidence>
<feature type="transmembrane region" description="Helical" evidence="7">
    <location>
        <begin position="190"/>
        <end position="209"/>
    </location>
</feature>
<keyword evidence="6 7" id="KW-0472">Membrane</keyword>
<dbReference type="RefSeq" id="WP_304277338.1">
    <property type="nucleotide sequence ID" value="NZ_QFQZ01000027.1"/>
</dbReference>
<evidence type="ECO:0000313" key="10">
    <source>
        <dbReference type="Proteomes" id="UP000249393"/>
    </source>
</evidence>
<dbReference type="AlphaFoldDB" id="A0A2W5VCM6"/>
<evidence type="ECO:0000256" key="5">
    <source>
        <dbReference type="ARBA" id="ARBA00022989"/>
    </source>
</evidence>
<evidence type="ECO:0000256" key="4">
    <source>
        <dbReference type="ARBA" id="ARBA00022692"/>
    </source>
</evidence>
<evidence type="ECO:0000256" key="1">
    <source>
        <dbReference type="ARBA" id="ARBA00004651"/>
    </source>
</evidence>
<dbReference type="EMBL" id="QFQZ01000027">
    <property type="protein sequence ID" value="PZR34396.1"/>
    <property type="molecule type" value="Genomic_DNA"/>
</dbReference>
<feature type="transmembrane region" description="Helical" evidence="7">
    <location>
        <begin position="283"/>
        <end position="301"/>
    </location>
</feature>
<dbReference type="InterPro" id="IPR020846">
    <property type="entry name" value="MFS_dom"/>
</dbReference>
<dbReference type="GO" id="GO:0005886">
    <property type="term" value="C:plasma membrane"/>
    <property type="evidence" value="ECO:0007669"/>
    <property type="project" value="UniProtKB-SubCell"/>
</dbReference>
<sequence>MAGQGQERASMRTVVAASSAGTAFEWYDFFIFGSLAQVISKTFFAGLNETAGYVAALALFGVGFAFRPLGALVFGKIGDQAGRKGAFLATVLLMGGATFAIAFLPTYQQAGIISPILLIIMRCVQGFALGGEYGGAAIYVAEHSPPDQRGWSTSWVQSSAAFGLFGALLVILLTRWLLGAHVGPDAFDAWGWRIPFAVSIGLLGVSVWMRLKLTESPTFAAMKAEGQSSKAPYAEAFGQWKNLKLVLLAFFAMMSAQGAVWYTSFFYAQTFMEKFLKVDPADINVLMMTATAISAVFYVVFGWLSDRIGRKPVMLGGMTLALLFYFPGFHLLEKAANPALAEASARAPVVVVADPADCSLQFDPVGKAAFVTACDIVKSTLANAGVSYANQKAPPGTLAIMKVGGVDVASQSAKGLPKAQAKAVKTAVEAKIKAALAEAGYPAKADPARMNKPMMLGVLFVFVIAATALFGPLAAALVELFPTRVRYTALSLPYHIGTGWVGGFVPFFAFAIVTAVGDIYAGLWYPVAFTLISVLATLFFLPETKGRPLD</sequence>
<evidence type="ECO:0000256" key="3">
    <source>
        <dbReference type="ARBA" id="ARBA00022475"/>
    </source>
</evidence>
<dbReference type="InterPro" id="IPR005828">
    <property type="entry name" value="MFS_sugar_transport-like"/>
</dbReference>
<comment type="subcellular location">
    <subcellularLocation>
        <location evidence="1">Cell membrane</location>
        <topology evidence="1">Multi-pass membrane protein</topology>
    </subcellularLocation>
</comment>
<dbReference type="CDD" id="cd17369">
    <property type="entry name" value="MFS_ShiA_like"/>
    <property type="match status" value="1"/>
</dbReference>
<dbReference type="Pfam" id="PF00083">
    <property type="entry name" value="Sugar_tr"/>
    <property type="match status" value="2"/>
</dbReference>
<dbReference type="InterPro" id="IPR005829">
    <property type="entry name" value="Sugar_transporter_CS"/>
</dbReference>
<feature type="transmembrane region" description="Helical" evidence="7">
    <location>
        <begin position="86"/>
        <end position="104"/>
    </location>
</feature>
<dbReference type="PROSITE" id="PS00217">
    <property type="entry name" value="SUGAR_TRANSPORT_2"/>
    <property type="match status" value="1"/>
</dbReference>
<evidence type="ECO:0000313" key="9">
    <source>
        <dbReference type="EMBL" id="PZR34396.1"/>
    </source>
</evidence>
<feature type="transmembrane region" description="Helical" evidence="7">
    <location>
        <begin position="523"/>
        <end position="541"/>
    </location>
</feature>
<feature type="domain" description="Major facilitator superfamily (MFS) profile" evidence="8">
    <location>
        <begin position="14"/>
        <end position="545"/>
    </location>
</feature>
<comment type="caution">
    <text evidence="9">The sequence shown here is derived from an EMBL/GenBank/DDBJ whole genome shotgun (WGS) entry which is preliminary data.</text>
</comment>
<evidence type="ECO:0000256" key="6">
    <source>
        <dbReference type="ARBA" id="ARBA00023136"/>
    </source>
</evidence>
<proteinExistence type="predicted"/>
<feature type="transmembrane region" description="Helical" evidence="7">
    <location>
        <begin position="51"/>
        <end position="74"/>
    </location>
</feature>
<keyword evidence="2" id="KW-0813">Transport</keyword>
<keyword evidence="4 7" id="KW-0812">Transmembrane</keyword>
<evidence type="ECO:0000256" key="7">
    <source>
        <dbReference type="SAM" id="Phobius"/>
    </source>
</evidence>
<dbReference type="Gene3D" id="1.20.1250.20">
    <property type="entry name" value="MFS general substrate transporter like domains"/>
    <property type="match status" value="3"/>
</dbReference>
<feature type="transmembrane region" description="Helical" evidence="7">
    <location>
        <begin position="160"/>
        <end position="178"/>
    </location>
</feature>
<accession>A0A2W5VCM6</accession>
<feature type="transmembrane region" description="Helical" evidence="7">
    <location>
        <begin position="116"/>
        <end position="140"/>
    </location>
</feature>
<keyword evidence="3" id="KW-1003">Cell membrane</keyword>
<feature type="transmembrane region" description="Helical" evidence="7">
    <location>
        <begin position="454"/>
        <end position="480"/>
    </location>
</feature>
<feature type="transmembrane region" description="Helical" evidence="7">
    <location>
        <begin position="492"/>
        <end position="517"/>
    </location>
</feature>
<dbReference type="InterPro" id="IPR036259">
    <property type="entry name" value="MFS_trans_sf"/>
</dbReference>
<evidence type="ECO:0000256" key="2">
    <source>
        <dbReference type="ARBA" id="ARBA00022448"/>
    </source>
</evidence>
<organism evidence="9 10">
    <name type="scientific">Caulobacter segnis</name>
    <dbReference type="NCBI Taxonomy" id="88688"/>
    <lineage>
        <taxon>Bacteria</taxon>
        <taxon>Pseudomonadati</taxon>
        <taxon>Pseudomonadota</taxon>
        <taxon>Alphaproteobacteria</taxon>
        <taxon>Caulobacterales</taxon>
        <taxon>Caulobacteraceae</taxon>
        <taxon>Caulobacter</taxon>
    </lineage>
</organism>
<dbReference type="SUPFAM" id="SSF103473">
    <property type="entry name" value="MFS general substrate transporter"/>
    <property type="match status" value="1"/>
</dbReference>
<keyword evidence="5 7" id="KW-1133">Transmembrane helix</keyword>
<gene>
    <name evidence="9" type="ORF">DI526_10335</name>
</gene>
<dbReference type="PANTHER" id="PTHR43045:SF7">
    <property type="entry name" value="MAJOR FACILITATOR SUPERFAMILY TRANSPORTER"/>
    <property type="match status" value="1"/>
</dbReference>
<name>A0A2W5VCM6_9CAUL</name>
<dbReference type="PROSITE" id="PS50850">
    <property type="entry name" value="MFS"/>
    <property type="match status" value="1"/>
</dbReference>
<dbReference type="PANTHER" id="PTHR43045">
    <property type="entry name" value="SHIKIMATE TRANSPORTER"/>
    <property type="match status" value="1"/>
</dbReference>
<dbReference type="Proteomes" id="UP000249393">
    <property type="component" value="Unassembled WGS sequence"/>
</dbReference>
<protein>
    <submittedName>
        <fullName evidence="9">MFS transporter</fullName>
    </submittedName>
</protein>
<feature type="transmembrane region" description="Helical" evidence="7">
    <location>
        <begin position="245"/>
        <end position="263"/>
    </location>
</feature>
<dbReference type="GO" id="GO:0022857">
    <property type="term" value="F:transmembrane transporter activity"/>
    <property type="evidence" value="ECO:0007669"/>
    <property type="project" value="InterPro"/>
</dbReference>
<reference evidence="9 10" key="1">
    <citation type="submission" date="2017-08" db="EMBL/GenBank/DDBJ databases">
        <title>Infants hospitalized years apart are colonized by the same room-sourced microbial strains.</title>
        <authorList>
            <person name="Brooks B."/>
            <person name="Olm M.R."/>
            <person name="Firek B.A."/>
            <person name="Baker R."/>
            <person name="Thomas B.C."/>
            <person name="Morowitz M.J."/>
            <person name="Banfield J.F."/>
        </authorList>
    </citation>
    <scope>NUCLEOTIDE SEQUENCE [LARGE SCALE GENOMIC DNA]</scope>
    <source>
        <strain evidence="9">S2_003_000_R2_4</strain>
    </source>
</reference>